<evidence type="ECO:0000313" key="2">
    <source>
        <dbReference type="Proteomes" id="UP000187406"/>
    </source>
</evidence>
<sequence length="112" mass="13583">MKRLDRALVTTDWKIMFENAQVFHLPKTHYDHCSLLIDINYNQRRLTRVKPFRFEAAWLSHPSFEEVFCIEWEPLRHSIFDVVSTITKALKTWNEEIFCVIFIRKRLLLSRS</sequence>
<protein>
    <recommendedName>
        <fullName evidence="3">Exo_endo_phos domain-containing protein</fullName>
    </recommendedName>
</protein>
<dbReference type="EMBL" id="BDDD01004108">
    <property type="protein sequence ID" value="GAV86959.1"/>
    <property type="molecule type" value="Genomic_DNA"/>
</dbReference>
<dbReference type="STRING" id="3775.A0A1Q3D3B9"/>
<evidence type="ECO:0000313" key="1">
    <source>
        <dbReference type="EMBL" id="GAV86959.1"/>
    </source>
</evidence>
<comment type="caution">
    <text evidence="1">The sequence shown here is derived from an EMBL/GenBank/DDBJ whole genome shotgun (WGS) entry which is preliminary data.</text>
</comment>
<proteinExistence type="predicted"/>
<dbReference type="PANTHER" id="PTHR33710:SF77">
    <property type="entry name" value="DNASE I-LIKE SUPERFAMILY PROTEIN"/>
    <property type="match status" value="1"/>
</dbReference>
<dbReference type="AlphaFoldDB" id="A0A1Q3D3B9"/>
<dbReference type="Proteomes" id="UP000187406">
    <property type="component" value="Unassembled WGS sequence"/>
</dbReference>
<dbReference type="InParanoid" id="A0A1Q3D3B9"/>
<gene>
    <name evidence="1" type="ORF">CFOL_v3_30385</name>
</gene>
<organism evidence="1 2">
    <name type="scientific">Cephalotus follicularis</name>
    <name type="common">Albany pitcher plant</name>
    <dbReference type="NCBI Taxonomy" id="3775"/>
    <lineage>
        <taxon>Eukaryota</taxon>
        <taxon>Viridiplantae</taxon>
        <taxon>Streptophyta</taxon>
        <taxon>Embryophyta</taxon>
        <taxon>Tracheophyta</taxon>
        <taxon>Spermatophyta</taxon>
        <taxon>Magnoliopsida</taxon>
        <taxon>eudicotyledons</taxon>
        <taxon>Gunneridae</taxon>
        <taxon>Pentapetalae</taxon>
        <taxon>rosids</taxon>
        <taxon>fabids</taxon>
        <taxon>Oxalidales</taxon>
        <taxon>Cephalotaceae</taxon>
        <taxon>Cephalotus</taxon>
    </lineage>
</organism>
<evidence type="ECO:0008006" key="3">
    <source>
        <dbReference type="Google" id="ProtNLM"/>
    </source>
</evidence>
<name>A0A1Q3D3B9_CEPFO</name>
<accession>A0A1Q3D3B9</accession>
<reference evidence="2" key="1">
    <citation type="submission" date="2016-04" db="EMBL/GenBank/DDBJ databases">
        <title>Cephalotus genome sequencing.</title>
        <authorList>
            <person name="Fukushima K."/>
            <person name="Hasebe M."/>
            <person name="Fang X."/>
        </authorList>
    </citation>
    <scope>NUCLEOTIDE SEQUENCE [LARGE SCALE GENOMIC DNA]</scope>
    <source>
        <strain evidence="2">cv. St1</strain>
    </source>
</reference>
<dbReference type="PANTHER" id="PTHR33710">
    <property type="entry name" value="BNAC02G09200D PROTEIN"/>
    <property type="match status" value="1"/>
</dbReference>
<keyword evidence="2" id="KW-1185">Reference proteome</keyword>
<dbReference type="OrthoDB" id="1267182at2759"/>